<dbReference type="Proteomes" id="UP001595998">
    <property type="component" value="Unassembled WGS sequence"/>
</dbReference>
<dbReference type="InterPro" id="IPR015422">
    <property type="entry name" value="PyrdxlP-dep_Trfase_small"/>
</dbReference>
<sequence>MNLEEFRAAGHAVIDFLADYHASLAQRPVMAQTRPGEVRAQLPETPPAQPEAFAGVLEDVERVVLPGLSLWQHPRFFGYFPSNADLGSVLGDFLSSGLGVLGLSWQSSPALTEVEEVVTDWMRQLVGLPDAFRGVIQDTASTSTLVALLCARERTTGYSGSHAGLQAEARPLVVYTSVYSHSSVQKAAVLAGFGNDNVRAIPTDEAFALRPDLLEAAMLSDLEAGRLPCAVVVSTGTTTTTALDPVAAVADLAERHGLWLHVDAAMAGTAMLLPECRWMWAGVERADSLVLNPHKWLGSVFDNSLYYVRDPEHLVRVMSTNPSYLQSAADHEVTNYRDWGIPLGRRFRALKLWSMLRTSGVEAIQARLRRDLDNAQWLAGQIKETADWQLLAPVPLQTLCVRYAPAGIEGDALDRLTQAWCARINDSGEAYLTPATLEGRWMVRVSIGALTTEREHVEQLWEMMRRHAAEAAHELKA</sequence>
<evidence type="ECO:0000256" key="3">
    <source>
        <dbReference type="ARBA" id="ARBA00022793"/>
    </source>
</evidence>
<dbReference type="Gene3D" id="1.20.1340.10">
    <property type="entry name" value="dopa decarboxylase, N-terminal domain"/>
    <property type="match status" value="1"/>
</dbReference>
<comment type="caution">
    <text evidence="7">The sequence shown here is derived from an EMBL/GenBank/DDBJ whole genome shotgun (WGS) entry which is preliminary data.</text>
</comment>
<organism evidence="7 8">
    <name type="scientific">Deinococcus navajonensis</name>
    <dbReference type="NCBI Taxonomy" id="309884"/>
    <lineage>
        <taxon>Bacteria</taxon>
        <taxon>Thermotogati</taxon>
        <taxon>Deinococcota</taxon>
        <taxon>Deinococci</taxon>
        <taxon>Deinococcales</taxon>
        <taxon>Deinococcaceae</taxon>
        <taxon>Deinococcus</taxon>
    </lineage>
</organism>
<evidence type="ECO:0000256" key="1">
    <source>
        <dbReference type="ARBA" id="ARBA00001933"/>
    </source>
</evidence>
<dbReference type="Gene3D" id="3.40.640.10">
    <property type="entry name" value="Type I PLP-dependent aspartate aminotransferase-like (Major domain)"/>
    <property type="match status" value="1"/>
</dbReference>
<evidence type="ECO:0000256" key="6">
    <source>
        <dbReference type="RuleBase" id="RU000382"/>
    </source>
</evidence>
<keyword evidence="4 6" id="KW-0663">Pyridoxal phosphate</keyword>
<keyword evidence="3" id="KW-0210">Decarboxylase</keyword>
<evidence type="ECO:0000313" key="8">
    <source>
        <dbReference type="Proteomes" id="UP001595998"/>
    </source>
</evidence>
<evidence type="ECO:0000256" key="2">
    <source>
        <dbReference type="ARBA" id="ARBA00009533"/>
    </source>
</evidence>
<dbReference type="SUPFAM" id="SSF53383">
    <property type="entry name" value="PLP-dependent transferases"/>
    <property type="match status" value="1"/>
</dbReference>
<dbReference type="InterPro" id="IPR015421">
    <property type="entry name" value="PyrdxlP-dep_Trfase_major"/>
</dbReference>
<dbReference type="PANTHER" id="PTHR11999:SF70">
    <property type="entry name" value="MIP05841P"/>
    <property type="match status" value="1"/>
</dbReference>
<dbReference type="Gene3D" id="3.90.1150.10">
    <property type="entry name" value="Aspartate Aminotransferase, domain 1"/>
    <property type="match status" value="1"/>
</dbReference>
<evidence type="ECO:0000256" key="4">
    <source>
        <dbReference type="ARBA" id="ARBA00022898"/>
    </source>
</evidence>
<dbReference type="InterPro" id="IPR015424">
    <property type="entry name" value="PyrdxlP-dep_Trfase"/>
</dbReference>
<dbReference type="PANTHER" id="PTHR11999">
    <property type="entry name" value="GROUP II PYRIDOXAL-5-PHOSPHATE DECARBOXYLASE"/>
    <property type="match status" value="1"/>
</dbReference>
<dbReference type="InterPro" id="IPR002129">
    <property type="entry name" value="PyrdxlP-dep_de-COase"/>
</dbReference>
<evidence type="ECO:0000256" key="5">
    <source>
        <dbReference type="ARBA" id="ARBA00023239"/>
    </source>
</evidence>
<dbReference type="PRINTS" id="PR00800">
    <property type="entry name" value="YHDCRBOXLASE"/>
</dbReference>
<dbReference type="Pfam" id="PF00282">
    <property type="entry name" value="Pyridoxal_deC"/>
    <property type="match status" value="1"/>
</dbReference>
<protein>
    <submittedName>
        <fullName evidence="7">Pyridoxal phosphate-dependent decarboxylase family protein</fullName>
    </submittedName>
</protein>
<name>A0ABV8XQC7_9DEIO</name>
<proteinExistence type="inferred from homology"/>
<keyword evidence="8" id="KW-1185">Reference proteome</keyword>
<dbReference type="InterPro" id="IPR010977">
    <property type="entry name" value="Aromatic_deC"/>
</dbReference>
<evidence type="ECO:0000313" key="7">
    <source>
        <dbReference type="EMBL" id="MFC4427091.1"/>
    </source>
</evidence>
<keyword evidence="5 6" id="KW-0456">Lyase</keyword>
<accession>A0ABV8XQC7</accession>
<comment type="cofactor">
    <cofactor evidence="1 6">
        <name>pyridoxal 5'-phosphate</name>
        <dbReference type="ChEBI" id="CHEBI:597326"/>
    </cofactor>
</comment>
<reference evidence="8" key="1">
    <citation type="journal article" date="2019" name="Int. J. Syst. Evol. Microbiol.">
        <title>The Global Catalogue of Microorganisms (GCM) 10K type strain sequencing project: providing services to taxonomists for standard genome sequencing and annotation.</title>
        <authorList>
            <consortium name="The Broad Institute Genomics Platform"/>
            <consortium name="The Broad Institute Genome Sequencing Center for Infectious Disease"/>
            <person name="Wu L."/>
            <person name="Ma J."/>
        </authorList>
    </citation>
    <scope>NUCLEOTIDE SEQUENCE [LARGE SCALE GENOMIC DNA]</scope>
    <source>
        <strain evidence="8">CCUG 56029</strain>
    </source>
</reference>
<comment type="similarity">
    <text evidence="2 6">Belongs to the group II decarboxylase family.</text>
</comment>
<dbReference type="EMBL" id="JBHSEH010000016">
    <property type="protein sequence ID" value="MFC4427091.1"/>
    <property type="molecule type" value="Genomic_DNA"/>
</dbReference>
<gene>
    <name evidence="7" type="ORF">ACFOZ9_12805</name>
</gene>
<dbReference type="RefSeq" id="WP_380040231.1">
    <property type="nucleotide sequence ID" value="NZ_JBHSEH010000016.1"/>
</dbReference>